<feature type="chain" id="PRO_5045984214" evidence="1">
    <location>
        <begin position="24"/>
        <end position="88"/>
    </location>
</feature>
<accession>A0ABQ4U801</accession>
<name>A0ABQ4U801_9HYPH</name>
<reference evidence="2" key="1">
    <citation type="journal article" date="2021" name="Front. Microbiol.">
        <title>Comprehensive Comparative Genomics and Phenotyping of Methylobacterium Species.</title>
        <authorList>
            <person name="Alessa O."/>
            <person name="Ogura Y."/>
            <person name="Fujitani Y."/>
            <person name="Takami H."/>
            <person name="Hayashi T."/>
            <person name="Sahin N."/>
            <person name="Tani A."/>
        </authorList>
    </citation>
    <scope>NUCLEOTIDE SEQUENCE</scope>
    <source>
        <strain evidence="2">DSM 23632</strain>
    </source>
</reference>
<keyword evidence="1" id="KW-0732">Signal</keyword>
<evidence type="ECO:0000313" key="2">
    <source>
        <dbReference type="EMBL" id="GJE62280.1"/>
    </source>
</evidence>
<proteinExistence type="predicted"/>
<comment type="caution">
    <text evidence="2">The sequence shown here is derived from an EMBL/GenBank/DDBJ whole genome shotgun (WGS) entry which is preliminary data.</text>
</comment>
<dbReference type="Proteomes" id="UP001055057">
    <property type="component" value="Unassembled WGS sequence"/>
</dbReference>
<evidence type="ECO:0000313" key="3">
    <source>
        <dbReference type="Proteomes" id="UP001055057"/>
    </source>
</evidence>
<sequence>MTVRLASIVAAAALSLAAPAAFAQGGNWPGRAPVGAYDDITTGSINVRDARVPTGYGRGAVDSAKAGNANQLNFPVPQYGQTSGGPAY</sequence>
<evidence type="ECO:0000256" key="1">
    <source>
        <dbReference type="SAM" id="SignalP"/>
    </source>
</evidence>
<feature type="signal peptide" evidence="1">
    <location>
        <begin position="1"/>
        <end position="23"/>
    </location>
</feature>
<dbReference type="EMBL" id="BPRB01000298">
    <property type="protein sequence ID" value="GJE62280.1"/>
    <property type="molecule type" value="Genomic_DNA"/>
</dbReference>
<reference evidence="2" key="2">
    <citation type="submission" date="2021-08" db="EMBL/GenBank/DDBJ databases">
        <authorList>
            <person name="Tani A."/>
            <person name="Ola A."/>
            <person name="Ogura Y."/>
            <person name="Katsura K."/>
            <person name="Hayashi T."/>
        </authorList>
    </citation>
    <scope>NUCLEOTIDE SEQUENCE</scope>
    <source>
        <strain evidence="2">DSM 23632</strain>
    </source>
</reference>
<dbReference type="RefSeq" id="WP_238184927.1">
    <property type="nucleotide sequence ID" value="NZ_BPRB01000298.1"/>
</dbReference>
<keyword evidence="3" id="KW-1185">Reference proteome</keyword>
<organism evidence="2 3">
    <name type="scientific">Methylobacterium trifolii</name>
    <dbReference type="NCBI Taxonomy" id="1003092"/>
    <lineage>
        <taxon>Bacteria</taxon>
        <taxon>Pseudomonadati</taxon>
        <taxon>Pseudomonadota</taxon>
        <taxon>Alphaproteobacteria</taxon>
        <taxon>Hyphomicrobiales</taxon>
        <taxon>Methylobacteriaceae</taxon>
        <taxon>Methylobacterium</taxon>
    </lineage>
</organism>
<protein>
    <submittedName>
        <fullName evidence="2">Uncharacterized protein</fullName>
    </submittedName>
</protein>
<gene>
    <name evidence="2" type="ORF">MPOCJGCO_4413</name>
</gene>